<dbReference type="Proteomes" id="UP001221142">
    <property type="component" value="Unassembled WGS sequence"/>
</dbReference>
<name>A0AAD7FNW0_9AGAR</name>
<dbReference type="AlphaFoldDB" id="A0AAD7FNW0"/>
<proteinExistence type="predicted"/>
<keyword evidence="3" id="KW-1185">Reference proteome</keyword>
<evidence type="ECO:0000313" key="2">
    <source>
        <dbReference type="EMBL" id="KAJ7634969.1"/>
    </source>
</evidence>
<accession>A0AAD7FNW0</accession>
<feature type="region of interest" description="Disordered" evidence="1">
    <location>
        <begin position="53"/>
        <end position="128"/>
    </location>
</feature>
<sequence>MPPPAAFVSAVALLCGSPSLPPSPKFSPRAKSGPPTATSLAASAAVWSLSVTFLSPSPSPPQHPPSSTASSSYEGLRRRRGGRHAVGVAGWRRKDAAGVSGDDVIKPSSLNAAGTPSDKPWARNSKSPLACPSACSSAPSAYDSGHSLTGHAYTPSLWAPKYIRDSRNMLCVAV</sequence>
<comment type="caution">
    <text evidence="2">The sequence shown here is derived from an EMBL/GenBank/DDBJ whole genome shotgun (WGS) entry which is preliminary data.</text>
</comment>
<evidence type="ECO:0000256" key="1">
    <source>
        <dbReference type="SAM" id="MobiDB-lite"/>
    </source>
</evidence>
<dbReference type="EMBL" id="JARKIF010000007">
    <property type="protein sequence ID" value="KAJ7634969.1"/>
    <property type="molecule type" value="Genomic_DNA"/>
</dbReference>
<evidence type="ECO:0000313" key="3">
    <source>
        <dbReference type="Proteomes" id="UP001221142"/>
    </source>
</evidence>
<reference evidence="2" key="1">
    <citation type="submission" date="2023-03" db="EMBL/GenBank/DDBJ databases">
        <title>Massive genome expansion in bonnet fungi (Mycena s.s.) driven by repeated elements and novel gene families across ecological guilds.</title>
        <authorList>
            <consortium name="Lawrence Berkeley National Laboratory"/>
            <person name="Harder C.B."/>
            <person name="Miyauchi S."/>
            <person name="Viragh M."/>
            <person name="Kuo A."/>
            <person name="Thoen E."/>
            <person name="Andreopoulos B."/>
            <person name="Lu D."/>
            <person name="Skrede I."/>
            <person name="Drula E."/>
            <person name="Henrissat B."/>
            <person name="Morin E."/>
            <person name="Kohler A."/>
            <person name="Barry K."/>
            <person name="LaButti K."/>
            <person name="Morin E."/>
            <person name="Salamov A."/>
            <person name="Lipzen A."/>
            <person name="Mereny Z."/>
            <person name="Hegedus B."/>
            <person name="Baldrian P."/>
            <person name="Stursova M."/>
            <person name="Weitz H."/>
            <person name="Taylor A."/>
            <person name="Grigoriev I.V."/>
            <person name="Nagy L.G."/>
            <person name="Martin F."/>
            <person name="Kauserud H."/>
        </authorList>
    </citation>
    <scope>NUCLEOTIDE SEQUENCE</scope>
    <source>
        <strain evidence="2">9284</strain>
    </source>
</reference>
<organism evidence="2 3">
    <name type="scientific">Roridomyces roridus</name>
    <dbReference type="NCBI Taxonomy" id="1738132"/>
    <lineage>
        <taxon>Eukaryota</taxon>
        <taxon>Fungi</taxon>
        <taxon>Dikarya</taxon>
        <taxon>Basidiomycota</taxon>
        <taxon>Agaricomycotina</taxon>
        <taxon>Agaricomycetes</taxon>
        <taxon>Agaricomycetidae</taxon>
        <taxon>Agaricales</taxon>
        <taxon>Marasmiineae</taxon>
        <taxon>Mycenaceae</taxon>
        <taxon>Roridomyces</taxon>
    </lineage>
</organism>
<protein>
    <submittedName>
        <fullName evidence="2">Uncharacterized protein</fullName>
    </submittedName>
</protein>
<gene>
    <name evidence="2" type="ORF">FB45DRAFT_1002418</name>
</gene>